<gene>
    <name evidence="2" type="ORF">NQ317_016663</name>
</gene>
<name>A0ABQ9JRW1_9CUCU</name>
<reference evidence="2" key="1">
    <citation type="journal article" date="2023" name="Insect Mol. Biol.">
        <title>Genome sequencing provides insights into the evolution of gene families encoding plant cell wall-degrading enzymes in longhorned beetles.</title>
        <authorList>
            <person name="Shin N.R."/>
            <person name="Okamura Y."/>
            <person name="Kirsch R."/>
            <person name="Pauchet Y."/>
        </authorList>
    </citation>
    <scope>NUCLEOTIDE SEQUENCE</scope>
    <source>
        <strain evidence="2">MMC_N1</strain>
    </source>
</reference>
<dbReference type="EMBL" id="JAPWTJ010000297">
    <property type="protein sequence ID" value="KAJ8980000.1"/>
    <property type="molecule type" value="Genomic_DNA"/>
</dbReference>
<keyword evidence="3" id="KW-1185">Reference proteome</keyword>
<evidence type="ECO:0000313" key="3">
    <source>
        <dbReference type="Proteomes" id="UP001162164"/>
    </source>
</evidence>
<protein>
    <submittedName>
        <fullName evidence="2">Uncharacterized protein</fullName>
    </submittedName>
</protein>
<evidence type="ECO:0000256" key="1">
    <source>
        <dbReference type="SAM" id="Coils"/>
    </source>
</evidence>
<organism evidence="2 3">
    <name type="scientific">Molorchus minor</name>
    <dbReference type="NCBI Taxonomy" id="1323400"/>
    <lineage>
        <taxon>Eukaryota</taxon>
        <taxon>Metazoa</taxon>
        <taxon>Ecdysozoa</taxon>
        <taxon>Arthropoda</taxon>
        <taxon>Hexapoda</taxon>
        <taxon>Insecta</taxon>
        <taxon>Pterygota</taxon>
        <taxon>Neoptera</taxon>
        <taxon>Endopterygota</taxon>
        <taxon>Coleoptera</taxon>
        <taxon>Polyphaga</taxon>
        <taxon>Cucujiformia</taxon>
        <taxon>Chrysomeloidea</taxon>
        <taxon>Cerambycidae</taxon>
        <taxon>Lamiinae</taxon>
        <taxon>Monochamini</taxon>
        <taxon>Molorchus</taxon>
    </lineage>
</organism>
<accession>A0ABQ9JRW1</accession>
<sequence length="96" mass="11362">MASRRVLLKDLKKTEIVKSTEKKSVLQQRLRDVLHQEGEDPDTYLFEMDEDIKSVLRNMENLEEKMLENTGNLKKHLEEKIMENSGNLEKNVGKFW</sequence>
<dbReference type="Proteomes" id="UP001162164">
    <property type="component" value="Unassembled WGS sequence"/>
</dbReference>
<proteinExistence type="predicted"/>
<keyword evidence="1" id="KW-0175">Coiled coil</keyword>
<feature type="coiled-coil region" evidence="1">
    <location>
        <begin position="45"/>
        <end position="79"/>
    </location>
</feature>
<comment type="caution">
    <text evidence="2">The sequence shown here is derived from an EMBL/GenBank/DDBJ whole genome shotgun (WGS) entry which is preliminary data.</text>
</comment>
<evidence type="ECO:0000313" key="2">
    <source>
        <dbReference type="EMBL" id="KAJ8980000.1"/>
    </source>
</evidence>